<protein>
    <submittedName>
        <fullName evidence="1">Uncharacterized protein</fullName>
    </submittedName>
</protein>
<proteinExistence type="predicted"/>
<comment type="caution">
    <text evidence="1">The sequence shown here is derived from an EMBL/GenBank/DDBJ whole genome shotgun (WGS) entry which is preliminary data.</text>
</comment>
<name>K2JM62_9PROT</name>
<accession>K2JM62</accession>
<keyword evidence="2" id="KW-1185">Reference proteome</keyword>
<gene>
    <name evidence="1" type="ORF">P24_14524</name>
</gene>
<dbReference type="STRING" id="1207063.P24_14524"/>
<dbReference type="Proteomes" id="UP000006746">
    <property type="component" value="Unassembled WGS sequence"/>
</dbReference>
<reference evidence="1 2" key="1">
    <citation type="journal article" date="2012" name="J. Bacteriol.">
        <title>Genome Sequence of Oceanibaculum indicum Type Strain P24.</title>
        <authorList>
            <person name="Lai Q."/>
            <person name="Shao Z."/>
        </authorList>
    </citation>
    <scope>NUCLEOTIDE SEQUENCE [LARGE SCALE GENOMIC DNA]</scope>
    <source>
        <strain evidence="1 2">P24</strain>
    </source>
</reference>
<organism evidence="1 2">
    <name type="scientific">Oceanibaculum indicum P24</name>
    <dbReference type="NCBI Taxonomy" id="1207063"/>
    <lineage>
        <taxon>Bacteria</taxon>
        <taxon>Pseudomonadati</taxon>
        <taxon>Pseudomonadota</taxon>
        <taxon>Alphaproteobacteria</taxon>
        <taxon>Rhodospirillales</taxon>
        <taxon>Oceanibaculaceae</taxon>
        <taxon>Oceanibaculum</taxon>
    </lineage>
</organism>
<evidence type="ECO:0000313" key="1">
    <source>
        <dbReference type="EMBL" id="EKE71584.1"/>
    </source>
</evidence>
<evidence type="ECO:0000313" key="2">
    <source>
        <dbReference type="Proteomes" id="UP000006746"/>
    </source>
</evidence>
<dbReference type="EMBL" id="AMRL01000022">
    <property type="protein sequence ID" value="EKE71584.1"/>
    <property type="molecule type" value="Genomic_DNA"/>
</dbReference>
<dbReference type="RefSeq" id="WP_008945508.1">
    <property type="nucleotide sequence ID" value="NZ_AMRL01000022.1"/>
</dbReference>
<dbReference type="eggNOG" id="COG5340">
    <property type="taxonomic scope" value="Bacteria"/>
</dbReference>
<dbReference type="AlphaFoldDB" id="K2JM62"/>
<sequence length="293" mass="33072">MIFSDALEAALIASDAPAITDYEFYQLGAKLFAAASWEGSPLSRLPSSWDHTRMRNAQRRLRKRQVIAPDADFLMGMWRVVQSSRSGSAEEIASIADPFCYVSYLSAMERYGLTDRSPEALHLSTPSRPIWNKMRDERIITDGMDKLHASAPSLVRFGFKDKVRRRPVIIHETRHPATPTAISGERTRITDIGRTFADMLDKPALCGGMRHVLDIWENHALSWTDAIIMGINSLNSKIAKVRAGYIFTERLGFEDARIAAWETYAQRGGSRKLDPDSNYVSVFSERWMISINA</sequence>